<dbReference type="PANTHER" id="PTHR46401:SF2">
    <property type="entry name" value="GLYCOSYLTRANSFERASE WBBK-RELATED"/>
    <property type="match status" value="1"/>
</dbReference>
<dbReference type="PANTHER" id="PTHR46401">
    <property type="entry name" value="GLYCOSYLTRANSFERASE WBBK-RELATED"/>
    <property type="match status" value="1"/>
</dbReference>
<sequence>MEEKTLFISNSLSLGGLEKATVSIANALSSEMDITLFSLKGNSFQYSLNPLLTYKEASNLKKFYLFHPISVLGTLNKNNLYKKKQLNFKKIKKDLNLESYKNIILSEADILYAKNIKSISPGCNLIGWIHSNFDSYKNIYFKDTYHDFLENLKYIDKLIVLSEEDKLKYKGIHNNVYKIENPLTMTKVNKKELNEEVKFKTISFVGRMDWNIKGLDYLLRIIEEIPSDWKVSIAGDGKDFNRFINSVEEKNLADKVIIRGILKEEKLVKHYVESDFFILTSRFEGFGLVITEAMCCGLPVISFDSPGPREIIGSSNEYGILVENGNIEIFIKEIIKMISDSNLRLNYSKKSFERVDKYSINMIRMKWMNLLC</sequence>
<feature type="domain" description="Glycosyl transferase family 1" evidence="2">
    <location>
        <begin position="189"/>
        <end position="351"/>
    </location>
</feature>
<name>A0ABN6NPP8_9ENTE</name>
<reference evidence="3 4" key="1">
    <citation type="submission" date="2022-03" db="EMBL/GenBank/DDBJ databases">
        <title>Complete genome sequence of Enterococcus innesii DB-1.</title>
        <authorList>
            <person name="Fukuda D."/>
            <person name="Nolasco-Hipolito C."/>
        </authorList>
    </citation>
    <scope>NUCLEOTIDE SEQUENCE [LARGE SCALE GENOMIC DNA]</scope>
    <source>
        <strain evidence="3 4">DB-1</strain>
    </source>
</reference>
<dbReference type="Gene3D" id="3.40.50.2000">
    <property type="entry name" value="Glycogen Phosphorylase B"/>
    <property type="match status" value="2"/>
</dbReference>
<dbReference type="InterPro" id="IPR001296">
    <property type="entry name" value="Glyco_trans_1"/>
</dbReference>
<dbReference type="Pfam" id="PF00534">
    <property type="entry name" value="Glycos_transf_1"/>
    <property type="match status" value="1"/>
</dbReference>
<accession>A0ABN6NPP8</accession>
<dbReference type="EMBL" id="AP025635">
    <property type="protein sequence ID" value="BDG67018.1"/>
    <property type="molecule type" value="Genomic_DNA"/>
</dbReference>
<evidence type="ECO:0000256" key="1">
    <source>
        <dbReference type="ARBA" id="ARBA00022679"/>
    </source>
</evidence>
<keyword evidence="4" id="KW-1185">Reference proteome</keyword>
<evidence type="ECO:0000313" key="3">
    <source>
        <dbReference type="EMBL" id="BDG67018.1"/>
    </source>
</evidence>
<dbReference type="Proteomes" id="UP000831692">
    <property type="component" value="Chromosome"/>
</dbReference>
<gene>
    <name evidence="3" type="ORF">ENLAB_05820</name>
</gene>
<dbReference type="RefSeq" id="WP_244352506.1">
    <property type="nucleotide sequence ID" value="NZ_AP025635.1"/>
</dbReference>
<organism evidence="3 4">
    <name type="scientific">Enterococcus innesii</name>
    <dbReference type="NCBI Taxonomy" id="2839759"/>
    <lineage>
        <taxon>Bacteria</taxon>
        <taxon>Bacillati</taxon>
        <taxon>Bacillota</taxon>
        <taxon>Bacilli</taxon>
        <taxon>Lactobacillales</taxon>
        <taxon>Enterococcaceae</taxon>
        <taxon>Enterococcus</taxon>
    </lineage>
</organism>
<evidence type="ECO:0000313" key="4">
    <source>
        <dbReference type="Proteomes" id="UP000831692"/>
    </source>
</evidence>
<keyword evidence="1 3" id="KW-0808">Transferase</keyword>
<dbReference type="SUPFAM" id="SSF53756">
    <property type="entry name" value="UDP-Glycosyltransferase/glycogen phosphorylase"/>
    <property type="match status" value="1"/>
</dbReference>
<evidence type="ECO:0000259" key="2">
    <source>
        <dbReference type="Pfam" id="PF00534"/>
    </source>
</evidence>
<dbReference type="GeneID" id="83456580"/>
<protein>
    <submittedName>
        <fullName evidence="3">Glycosyl transferase</fullName>
    </submittedName>
</protein>
<dbReference type="GO" id="GO:0016740">
    <property type="term" value="F:transferase activity"/>
    <property type="evidence" value="ECO:0007669"/>
    <property type="project" value="UniProtKB-KW"/>
</dbReference>
<proteinExistence type="predicted"/>